<feature type="transmembrane region" description="Helical" evidence="1">
    <location>
        <begin position="213"/>
        <end position="230"/>
    </location>
</feature>
<keyword evidence="1" id="KW-0812">Transmembrane</keyword>
<accession>A0AAJ2KVF3</accession>
<feature type="transmembrane region" description="Helical" evidence="1">
    <location>
        <begin position="91"/>
        <end position="118"/>
    </location>
</feature>
<protein>
    <recommendedName>
        <fullName evidence="4">DUF4386 domain-containing protein</fullName>
    </recommendedName>
</protein>
<evidence type="ECO:0000256" key="1">
    <source>
        <dbReference type="SAM" id="Phobius"/>
    </source>
</evidence>
<dbReference type="Proteomes" id="UP001285636">
    <property type="component" value="Unassembled WGS sequence"/>
</dbReference>
<evidence type="ECO:0000313" key="2">
    <source>
        <dbReference type="EMBL" id="MDV2884588.1"/>
    </source>
</evidence>
<comment type="caution">
    <text evidence="2">The sequence shown here is derived from an EMBL/GenBank/DDBJ whole genome shotgun (WGS) entry which is preliminary data.</text>
</comment>
<evidence type="ECO:0008006" key="4">
    <source>
        <dbReference type="Google" id="ProtNLM"/>
    </source>
</evidence>
<dbReference type="RefSeq" id="WP_323466055.1">
    <property type="nucleotide sequence ID" value="NZ_CP144224.1"/>
</dbReference>
<dbReference type="AlphaFoldDB" id="A0AAJ2KVF3"/>
<evidence type="ECO:0000313" key="3">
    <source>
        <dbReference type="Proteomes" id="UP001285636"/>
    </source>
</evidence>
<reference evidence="2" key="1">
    <citation type="submission" date="2023-10" db="EMBL/GenBank/DDBJ databases">
        <title>Screening of Alkalihalophilus pseudofirmusBZ-TG-HK211 and Its Alleviation of Salt Stress on Rapeseed Growth.</title>
        <authorList>
            <person name="Zhao B."/>
            <person name="Guo T."/>
        </authorList>
    </citation>
    <scope>NUCLEOTIDE SEQUENCE</scope>
    <source>
        <strain evidence="2">BZ-TG-HK211</strain>
    </source>
</reference>
<name>A0AAJ2KVF3_ALKPS</name>
<feature type="transmembrane region" description="Helical" evidence="1">
    <location>
        <begin position="149"/>
        <end position="168"/>
    </location>
</feature>
<feature type="transmembrane region" description="Helical" evidence="1">
    <location>
        <begin position="6"/>
        <end position="25"/>
    </location>
</feature>
<feature type="transmembrane region" description="Helical" evidence="1">
    <location>
        <begin position="62"/>
        <end position="79"/>
    </location>
</feature>
<dbReference type="EMBL" id="JAWJAY010000001">
    <property type="protein sequence ID" value="MDV2884588.1"/>
    <property type="molecule type" value="Genomic_DNA"/>
</dbReference>
<organism evidence="2 3">
    <name type="scientific">Alkalihalophilus pseudofirmus</name>
    <name type="common">Bacillus pseudofirmus</name>
    <dbReference type="NCBI Taxonomy" id="79885"/>
    <lineage>
        <taxon>Bacteria</taxon>
        <taxon>Bacillati</taxon>
        <taxon>Bacillota</taxon>
        <taxon>Bacilli</taxon>
        <taxon>Bacillales</taxon>
        <taxon>Bacillaceae</taxon>
        <taxon>Alkalihalophilus</taxon>
    </lineage>
</organism>
<keyword evidence="1" id="KW-1133">Transmembrane helix</keyword>
<proteinExistence type="predicted"/>
<feature type="transmembrane region" description="Helical" evidence="1">
    <location>
        <begin position="180"/>
        <end position="201"/>
    </location>
</feature>
<sequence>MRIIGWIGLFHVAGFVTWMVINIVFQIQNPIAIDQEARLSISVLDYYSQFPGYFGFDHGSKAIILLISSVIPIGIYHLCSGTRSFQMKNLIALICGSAGFIVYALSFILQAAAVSYAIKLYSQAVDETTKQFAALLIEWSMLEGGLSTSIYILANFLIGIWIILHSQALKEVGFSYRFKLFGYIVGGLLNVGYFIAWFFLMQGSQVMHDVTEVIGILFFVWLTILSISFVKGNSLIPKRVEE</sequence>
<gene>
    <name evidence="2" type="ORF">RYX45_05315</name>
</gene>
<keyword evidence="1" id="KW-0472">Membrane</keyword>